<dbReference type="InterPro" id="IPR036322">
    <property type="entry name" value="WD40_repeat_dom_sf"/>
</dbReference>
<dbReference type="SUPFAM" id="SSF50978">
    <property type="entry name" value="WD40 repeat-like"/>
    <property type="match status" value="1"/>
</dbReference>
<dbReference type="Gene3D" id="2.130.10.10">
    <property type="entry name" value="YVTN repeat-like/Quinoprotein amine dehydrogenase"/>
    <property type="match status" value="2"/>
</dbReference>
<evidence type="ECO:0000259" key="1">
    <source>
        <dbReference type="Pfam" id="PF25460"/>
    </source>
</evidence>
<name>A0A3Q3WSH9_MOLML</name>
<keyword evidence="3" id="KW-1185">Reference proteome</keyword>
<evidence type="ECO:0000313" key="3">
    <source>
        <dbReference type="Proteomes" id="UP000261620"/>
    </source>
</evidence>
<dbReference type="OMA" id="FQPLYKD"/>
<dbReference type="InterPro" id="IPR045139">
    <property type="entry name" value="Aladin"/>
</dbReference>
<dbReference type="Proteomes" id="UP000261620">
    <property type="component" value="Unplaced"/>
</dbReference>
<dbReference type="PANTHER" id="PTHR14494:SF0">
    <property type="entry name" value="ALADIN"/>
    <property type="match status" value="1"/>
</dbReference>
<reference evidence="2" key="1">
    <citation type="submission" date="2025-08" db="UniProtKB">
        <authorList>
            <consortium name="Ensembl"/>
        </authorList>
    </citation>
    <scope>IDENTIFICATION</scope>
</reference>
<dbReference type="Pfam" id="PF25460">
    <property type="entry name" value="Beta-prop_Aladin"/>
    <property type="match status" value="1"/>
</dbReference>
<sequence>MCSLALFPPPLPTGQTTLCESNNELLESSPLSLYFPRESLKLHSRTESSSKAAFLDHSETLWMRSAAAWRDGGFTGLLSEITNSNTEVPKWLSVTSGCILALLQKFSSFHGSLFPHLTLSSEDMIAEFSQVLNWSDCVVRAFAWHPHTDKFAVAMMDDSIKIYNPKSATTPTLKHRLQRSVAAVQWKPLCASALAVACQNCLLIWHVDPCSLSARPSSGCAQVLSHPGHSPVTSIAWSPSGSLLLSASPMDTAMMVWDVASESCVPLQRVGGGGVTFLSWSPDGSHVLASTPSALFRVWETRMWTCERWPCVKGRCQSGCWSPDGSRLLFSVQGEMVIYALTFSNGPQAAAVVADLSETTFNTPDGDIVVGGEIQSLTWDPTGERLAVLLKGDPQAVNRPAIIAVFKTRTSPIFELLPCGFVQGEPSAEPRLMQFHPSFQHGALLTVCWSSGRITHVPFYFLSAGVPHFGLSGSPLLPRPQMRPTDLANQSLYTELTS</sequence>
<proteinExistence type="predicted"/>
<dbReference type="InterPro" id="IPR057403">
    <property type="entry name" value="Beta-prop_Aladin"/>
</dbReference>
<evidence type="ECO:0000313" key="2">
    <source>
        <dbReference type="Ensembl" id="ENSMMOP00000015387.1"/>
    </source>
</evidence>
<dbReference type="PANTHER" id="PTHR14494">
    <property type="entry name" value="ALADIN/ADRACALIN/AAAS"/>
    <property type="match status" value="1"/>
</dbReference>
<dbReference type="GO" id="GO:0006913">
    <property type="term" value="P:nucleocytoplasmic transport"/>
    <property type="evidence" value="ECO:0007669"/>
    <property type="project" value="TreeGrafter"/>
</dbReference>
<feature type="domain" description="Aladin seven-bladed propeller" evidence="1">
    <location>
        <begin position="120"/>
        <end position="460"/>
    </location>
</feature>
<dbReference type="InterPro" id="IPR001680">
    <property type="entry name" value="WD40_rpt"/>
</dbReference>
<protein>
    <recommendedName>
        <fullName evidence="1">Aladin seven-bladed propeller domain-containing protein</fullName>
    </recommendedName>
</protein>
<reference evidence="2" key="2">
    <citation type="submission" date="2025-09" db="UniProtKB">
        <authorList>
            <consortium name="Ensembl"/>
        </authorList>
    </citation>
    <scope>IDENTIFICATION</scope>
</reference>
<dbReference type="AlphaFoldDB" id="A0A3Q3WSH9"/>
<dbReference type="FunFam" id="2.130.10.10:FF:000815">
    <property type="entry name" value="Aladin WD repeat nucleoporin"/>
    <property type="match status" value="1"/>
</dbReference>
<accession>A0A3Q3WSH9</accession>
<dbReference type="InterPro" id="IPR015943">
    <property type="entry name" value="WD40/YVTN_repeat-like_dom_sf"/>
</dbReference>
<dbReference type="GO" id="GO:0005643">
    <property type="term" value="C:nuclear pore"/>
    <property type="evidence" value="ECO:0007669"/>
    <property type="project" value="TreeGrafter"/>
</dbReference>
<dbReference type="Ensembl" id="ENSMMOT00000015640.1">
    <property type="protein sequence ID" value="ENSMMOP00000015387.1"/>
    <property type="gene ID" value="ENSMMOG00000011742.1"/>
</dbReference>
<dbReference type="SMART" id="SM00320">
    <property type="entry name" value="WD40"/>
    <property type="match status" value="4"/>
</dbReference>
<organism evidence="2 3">
    <name type="scientific">Mola mola</name>
    <name type="common">Ocean sunfish</name>
    <name type="synonym">Tetraodon mola</name>
    <dbReference type="NCBI Taxonomy" id="94237"/>
    <lineage>
        <taxon>Eukaryota</taxon>
        <taxon>Metazoa</taxon>
        <taxon>Chordata</taxon>
        <taxon>Craniata</taxon>
        <taxon>Vertebrata</taxon>
        <taxon>Euteleostomi</taxon>
        <taxon>Actinopterygii</taxon>
        <taxon>Neopterygii</taxon>
        <taxon>Teleostei</taxon>
        <taxon>Neoteleostei</taxon>
        <taxon>Acanthomorphata</taxon>
        <taxon>Eupercaria</taxon>
        <taxon>Tetraodontiformes</taxon>
        <taxon>Molidae</taxon>
        <taxon>Mola</taxon>
    </lineage>
</organism>
<dbReference type="STRING" id="94237.ENSMMOP00000015387"/>